<keyword evidence="3" id="KW-1185">Reference proteome</keyword>
<evidence type="ECO:0000259" key="1">
    <source>
        <dbReference type="Pfam" id="PF00561"/>
    </source>
</evidence>
<dbReference type="Gene3D" id="3.40.50.1820">
    <property type="entry name" value="alpha/beta hydrolase"/>
    <property type="match status" value="1"/>
</dbReference>
<dbReference type="Pfam" id="PF00561">
    <property type="entry name" value="Abhydrolase_1"/>
    <property type="match status" value="1"/>
</dbReference>
<dbReference type="GeneID" id="112295702"/>
<dbReference type="OrthoDB" id="6431331at2759"/>
<dbReference type="InterPro" id="IPR052370">
    <property type="entry name" value="Meta-cleavage_hydrolase"/>
</dbReference>
<reference evidence="2 3" key="1">
    <citation type="journal article" date="2008" name="Science">
        <title>The Physcomitrella genome reveals evolutionary insights into the conquest of land by plants.</title>
        <authorList>
            <person name="Rensing S."/>
            <person name="Lang D."/>
            <person name="Zimmer A."/>
            <person name="Terry A."/>
            <person name="Salamov A."/>
            <person name="Shapiro H."/>
            <person name="Nishiyama T."/>
            <person name="Perroud P.-F."/>
            <person name="Lindquist E."/>
            <person name="Kamisugi Y."/>
            <person name="Tanahashi T."/>
            <person name="Sakakibara K."/>
            <person name="Fujita T."/>
            <person name="Oishi K."/>
            <person name="Shin-I T."/>
            <person name="Kuroki Y."/>
            <person name="Toyoda A."/>
            <person name="Suzuki Y."/>
            <person name="Hashimoto A."/>
            <person name="Yamaguchi K."/>
            <person name="Sugano A."/>
            <person name="Kohara Y."/>
            <person name="Fujiyama A."/>
            <person name="Anterola A."/>
            <person name="Aoki S."/>
            <person name="Ashton N."/>
            <person name="Barbazuk W.B."/>
            <person name="Barker E."/>
            <person name="Bennetzen J."/>
            <person name="Bezanilla M."/>
            <person name="Blankenship R."/>
            <person name="Cho S.H."/>
            <person name="Dutcher S."/>
            <person name="Estelle M."/>
            <person name="Fawcett J.A."/>
            <person name="Gundlach H."/>
            <person name="Hanada K."/>
            <person name="Heyl A."/>
            <person name="Hicks K.A."/>
            <person name="Hugh J."/>
            <person name="Lohr M."/>
            <person name="Mayer K."/>
            <person name="Melkozernov A."/>
            <person name="Murata T."/>
            <person name="Nelson D."/>
            <person name="Pils B."/>
            <person name="Prigge M."/>
            <person name="Reiss B."/>
            <person name="Renner T."/>
            <person name="Rombauts S."/>
            <person name="Rushton P."/>
            <person name="Sanderfoot A."/>
            <person name="Schween G."/>
            <person name="Shiu S.-H."/>
            <person name="Stueber K."/>
            <person name="Theodoulou F.L."/>
            <person name="Tu H."/>
            <person name="Van de Peer Y."/>
            <person name="Verrier P.J."/>
            <person name="Waters E."/>
            <person name="Wood A."/>
            <person name="Yang L."/>
            <person name="Cove D."/>
            <person name="Cuming A."/>
            <person name="Hasebe M."/>
            <person name="Lucas S."/>
            <person name="Mishler D.B."/>
            <person name="Reski R."/>
            <person name="Grigoriev I."/>
            <person name="Quatrano R.S."/>
            <person name="Boore J.L."/>
        </authorList>
    </citation>
    <scope>NUCLEOTIDE SEQUENCE [LARGE SCALE GENOMIC DNA]</scope>
    <source>
        <strain evidence="2 3">cv. Gransden 2004</strain>
    </source>
</reference>
<dbReference type="PANTHER" id="PTHR43139">
    <property type="entry name" value="SI:DKEY-122A22.2"/>
    <property type="match status" value="1"/>
</dbReference>
<dbReference type="RefSeq" id="XP_024403329.1">
    <property type="nucleotide sequence ID" value="XM_024547561.2"/>
</dbReference>
<dbReference type="Proteomes" id="UP000006727">
    <property type="component" value="Chromosome 19"/>
</dbReference>
<dbReference type="PRINTS" id="PR00111">
    <property type="entry name" value="ABHYDROLASE"/>
</dbReference>
<gene>
    <name evidence="2" type="primary">LOC112295702</name>
</gene>
<protein>
    <recommendedName>
        <fullName evidence="1">AB hydrolase-1 domain-containing protein</fullName>
    </recommendedName>
</protein>
<dbReference type="Gramene" id="Pp3c19_17752V3.2">
    <property type="protein sequence ID" value="Pp3c19_17752V3.2"/>
    <property type="gene ID" value="Pp3c19_17752"/>
</dbReference>
<dbReference type="EMBL" id="ABEU02000019">
    <property type="status" value="NOT_ANNOTATED_CDS"/>
    <property type="molecule type" value="Genomic_DNA"/>
</dbReference>
<proteinExistence type="predicted"/>
<reference evidence="2 3" key="2">
    <citation type="journal article" date="2018" name="Plant J.">
        <title>The Physcomitrella patens chromosome-scale assembly reveals moss genome structure and evolution.</title>
        <authorList>
            <person name="Lang D."/>
            <person name="Ullrich K.K."/>
            <person name="Murat F."/>
            <person name="Fuchs J."/>
            <person name="Jenkins J."/>
            <person name="Haas F.B."/>
            <person name="Piednoel M."/>
            <person name="Gundlach H."/>
            <person name="Van Bel M."/>
            <person name="Meyberg R."/>
            <person name="Vives C."/>
            <person name="Morata J."/>
            <person name="Symeonidi A."/>
            <person name="Hiss M."/>
            <person name="Muchero W."/>
            <person name="Kamisugi Y."/>
            <person name="Saleh O."/>
            <person name="Blanc G."/>
            <person name="Decker E.L."/>
            <person name="van Gessel N."/>
            <person name="Grimwood J."/>
            <person name="Hayes R.D."/>
            <person name="Graham S.W."/>
            <person name="Gunter L.E."/>
            <person name="McDaniel S.F."/>
            <person name="Hoernstein S.N.W."/>
            <person name="Larsson A."/>
            <person name="Li F.W."/>
            <person name="Perroud P.F."/>
            <person name="Phillips J."/>
            <person name="Ranjan P."/>
            <person name="Rokshar D.S."/>
            <person name="Rothfels C.J."/>
            <person name="Schneider L."/>
            <person name="Shu S."/>
            <person name="Stevenson D.W."/>
            <person name="Thummler F."/>
            <person name="Tillich M."/>
            <person name="Villarreal Aguilar J.C."/>
            <person name="Widiez T."/>
            <person name="Wong G.K."/>
            <person name="Wymore A."/>
            <person name="Zhang Y."/>
            <person name="Zimmer A.D."/>
            <person name="Quatrano R.S."/>
            <person name="Mayer K.F.X."/>
            <person name="Goodstein D."/>
            <person name="Casacuberta J.M."/>
            <person name="Vandepoele K."/>
            <person name="Reski R."/>
            <person name="Cuming A.C."/>
            <person name="Tuskan G.A."/>
            <person name="Maumus F."/>
            <person name="Salse J."/>
            <person name="Schmutz J."/>
            <person name="Rensing S.A."/>
        </authorList>
    </citation>
    <scope>NUCLEOTIDE SEQUENCE [LARGE SCALE GENOMIC DNA]</scope>
    <source>
        <strain evidence="2 3">cv. Gransden 2004</strain>
    </source>
</reference>
<dbReference type="InterPro" id="IPR029058">
    <property type="entry name" value="AB_hydrolase_fold"/>
</dbReference>
<dbReference type="EnsemblPlants" id="Pp3c19_17750V3.1">
    <property type="protein sequence ID" value="Pp3c19_17750V3.1"/>
    <property type="gene ID" value="Pp3c19_17750"/>
</dbReference>
<reference evidence="2" key="3">
    <citation type="submission" date="2020-12" db="UniProtKB">
        <authorList>
            <consortium name="EnsemblPlants"/>
        </authorList>
    </citation>
    <scope>IDENTIFICATION</scope>
</reference>
<organism evidence="2 3">
    <name type="scientific">Physcomitrium patens</name>
    <name type="common">Spreading-leaved earth moss</name>
    <name type="synonym">Physcomitrella patens</name>
    <dbReference type="NCBI Taxonomy" id="3218"/>
    <lineage>
        <taxon>Eukaryota</taxon>
        <taxon>Viridiplantae</taxon>
        <taxon>Streptophyta</taxon>
        <taxon>Embryophyta</taxon>
        <taxon>Bryophyta</taxon>
        <taxon>Bryophytina</taxon>
        <taxon>Bryopsida</taxon>
        <taxon>Funariidae</taxon>
        <taxon>Funariales</taxon>
        <taxon>Funariaceae</taxon>
        <taxon>Physcomitrium</taxon>
    </lineage>
</organism>
<feature type="domain" description="AB hydrolase-1" evidence="1">
    <location>
        <begin position="64"/>
        <end position="301"/>
    </location>
</feature>
<dbReference type="Gramene" id="Pp3c19_17750V3.1">
    <property type="protein sequence ID" value="Pp3c19_17750V3.1"/>
    <property type="gene ID" value="Pp3c19_17750"/>
</dbReference>
<dbReference type="EnsemblPlants" id="Pp3c19_17752V3.3">
    <property type="protein sequence ID" value="Pp3c19_17752V3.3"/>
    <property type="gene ID" value="Pp3c19_17752"/>
</dbReference>
<evidence type="ECO:0000313" key="2">
    <source>
        <dbReference type="EnsemblPlants" id="Pp3c19_17750V3.1"/>
    </source>
</evidence>
<dbReference type="SUPFAM" id="SSF53474">
    <property type="entry name" value="alpha/beta-Hydrolases"/>
    <property type="match status" value="1"/>
</dbReference>
<dbReference type="Gramene" id="Pp3c19_17752V3.3">
    <property type="protein sequence ID" value="Pp3c19_17752V3.3"/>
    <property type="gene ID" value="Pp3c19_17752"/>
</dbReference>
<dbReference type="OMA" id="YFIIEDA"/>
<sequence length="314" mass="35109">MGRGSCFGFSILDLKLSQLKQRYRACGLKPEVVELDNGVSVVRCQLPWEQPESGVWSAGASEKPVLLFLHDFVADGMINWEKQIRAFTKGFNVYVPDLVFFGGSSSTSAERSEVLQANCMVKMLHALDVYNEVTVVGAGYGGVVAFWMAHLFPKLVQRVVFVAAGTHMTPTSQKSLLAEFDYDHISDLLLPTTVKGLKNLASVATTKPVYRLLQPVWKDVLSRFFDEHRHEKVELLNRMVCGARGTSPLPQLTQKKSLIIWGQNDRITSLEAALKLKLHMGNSTDLVVMNKCGHFPHVENPDSFNRILRNFLNS</sequence>
<dbReference type="PRINTS" id="PR00412">
    <property type="entry name" value="EPOXHYDRLASE"/>
</dbReference>
<dbReference type="KEGG" id="ppp:112295702"/>
<dbReference type="AlphaFoldDB" id="A0A7I4BN36"/>
<dbReference type="EnsemblPlants" id="Pp3c19_17752V3.2">
    <property type="protein sequence ID" value="Pp3c19_17752V3.2"/>
    <property type="gene ID" value="Pp3c19_17752"/>
</dbReference>
<dbReference type="GO" id="GO:0003824">
    <property type="term" value="F:catalytic activity"/>
    <property type="evidence" value="ECO:0007669"/>
    <property type="project" value="InterPro"/>
</dbReference>
<dbReference type="InterPro" id="IPR000073">
    <property type="entry name" value="AB_hydrolase_1"/>
</dbReference>
<accession>A0A7I4BN36</accession>
<dbReference type="InterPro" id="IPR000639">
    <property type="entry name" value="Epox_hydrolase-like"/>
</dbReference>
<name>A0A7I4BN36_PHYPA</name>
<dbReference type="PANTHER" id="PTHR43139:SF62">
    <property type="entry name" value="AB HYDROLASE-1 DOMAIN-CONTAINING PROTEIN"/>
    <property type="match status" value="1"/>
</dbReference>
<evidence type="ECO:0000313" key="3">
    <source>
        <dbReference type="Proteomes" id="UP000006727"/>
    </source>
</evidence>